<reference evidence="1 2" key="1">
    <citation type="journal article" date="2016" name="Nat. Commun.">
        <title>Thousands of microbial genomes shed light on interconnected biogeochemical processes in an aquifer system.</title>
        <authorList>
            <person name="Anantharaman K."/>
            <person name="Brown C.T."/>
            <person name="Hug L.A."/>
            <person name="Sharon I."/>
            <person name="Castelle C.J."/>
            <person name="Probst A.J."/>
            <person name="Thomas B.C."/>
            <person name="Singh A."/>
            <person name="Wilkins M.J."/>
            <person name="Karaoz U."/>
            <person name="Brodie E.L."/>
            <person name="Williams K.H."/>
            <person name="Hubbard S.S."/>
            <person name="Banfield J.F."/>
        </authorList>
    </citation>
    <scope>NUCLEOTIDE SEQUENCE [LARGE SCALE GENOMIC DNA]</scope>
</reference>
<name>A0A1F5S6G1_9BACT</name>
<evidence type="ECO:0000313" key="1">
    <source>
        <dbReference type="EMBL" id="OGF22216.1"/>
    </source>
</evidence>
<accession>A0A1F5S6G1</accession>
<dbReference type="Proteomes" id="UP000178323">
    <property type="component" value="Unassembled WGS sequence"/>
</dbReference>
<dbReference type="AlphaFoldDB" id="A0A1F5S6G1"/>
<proteinExistence type="predicted"/>
<gene>
    <name evidence="1" type="ORF">A2Y83_04065</name>
</gene>
<evidence type="ECO:0000313" key="2">
    <source>
        <dbReference type="Proteomes" id="UP000178323"/>
    </source>
</evidence>
<sequence length="109" mass="11973">MQGMYPWVKSSSIQPESEMEIPDSLAPLLDPNSSQGALWYYSTAKNLCKALTFLIIRVLIVCSRMPEFTSFLKGVGCRKADGGKGGLPPFQKGVGCRKADGGIFRRHSF</sequence>
<protein>
    <submittedName>
        <fullName evidence="1">Uncharacterized protein</fullName>
    </submittedName>
</protein>
<comment type="caution">
    <text evidence="1">The sequence shown here is derived from an EMBL/GenBank/DDBJ whole genome shotgun (WGS) entry which is preliminary data.</text>
</comment>
<dbReference type="EMBL" id="MFFS01000035">
    <property type="protein sequence ID" value="OGF22216.1"/>
    <property type="molecule type" value="Genomic_DNA"/>
</dbReference>
<organism evidence="1 2">
    <name type="scientific">Candidatus Falkowbacteria bacterium RBG_13_39_14</name>
    <dbReference type="NCBI Taxonomy" id="1797985"/>
    <lineage>
        <taxon>Bacteria</taxon>
        <taxon>Candidatus Falkowiibacteriota</taxon>
    </lineage>
</organism>